<dbReference type="CDD" id="cd21504">
    <property type="entry name" value="PPP2R3A_B-like"/>
    <property type="match status" value="1"/>
</dbReference>
<feature type="compositionally biased region" description="Low complexity" evidence="3">
    <location>
        <begin position="45"/>
        <end position="85"/>
    </location>
</feature>
<feature type="compositionally biased region" description="Basic and acidic residues" evidence="3">
    <location>
        <begin position="505"/>
        <end position="522"/>
    </location>
</feature>
<dbReference type="PROSITE" id="PS00018">
    <property type="entry name" value="EF_HAND_1"/>
    <property type="match status" value="1"/>
</dbReference>
<dbReference type="EMBL" id="HBIO01025075">
    <property type="protein sequence ID" value="CAE0474403.1"/>
    <property type="molecule type" value="Transcribed_RNA"/>
</dbReference>
<dbReference type="InterPro" id="IPR011992">
    <property type="entry name" value="EF-hand-dom_pair"/>
</dbReference>
<name>A0A7S3QEC4_9STRA</name>
<dbReference type="InterPro" id="IPR018247">
    <property type="entry name" value="EF_Hand_1_Ca_BS"/>
</dbReference>
<feature type="region of interest" description="Disordered" evidence="3">
    <location>
        <begin position="488"/>
        <end position="522"/>
    </location>
</feature>
<accession>A0A7S3QEC4</accession>
<dbReference type="PROSITE" id="PS50222">
    <property type="entry name" value="EF_HAND_2"/>
    <property type="match status" value="1"/>
</dbReference>
<dbReference type="InterPro" id="IPR002048">
    <property type="entry name" value="EF_hand_dom"/>
</dbReference>
<proteinExistence type="predicted"/>
<dbReference type="GO" id="GO:0000159">
    <property type="term" value="C:protein phosphatase type 2A complex"/>
    <property type="evidence" value="ECO:0007669"/>
    <property type="project" value="TreeGrafter"/>
</dbReference>
<protein>
    <recommendedName>
        <fullName evidence="4">EF-hand domain-containing protein</fullName>
    </recommendedName>
</protein>
<dbReference type="InterPro" id="IPR041534">
    <property type="entry name" value="EF-hand_13"/>
</dbReference>
<evidence type="ECO:0000313" key="5">
    <source>
        <dbReference type="EMBL" id="CAE0474403.1"/>
    </source>
</evidence>
<organism evidence="5">
    <name type="scientific">Chaetoceros debilis</name>
    <dbReference type="NCBI Taxonomy" id="122233"/>
    <lineage>
        <taxon>Eukaryota</taxon>
        <taxon>Sar</taxon>
        <taxon>Stramenopiles</taxon>
        <taxon>Ochrophyta</taxon>
        <taxon>Bacillariophyta</taxon>
        <taxon>Coscinodiscophyceae</taxon>
        <taxon>Chaetocerotophycidae</taxon>
        <taxon>Chaetocerotales</taxon>
        <taxon>Chaetocerotaceae</taxon>
        <taxon>Chaetoceros</taxon>
    </lineage>
</organism>
<feature type="region of interest" description="Disordered" evidence="3">
    <location>
        <begin position="34"/>
        <end position="114"/>
    </location>
</feature>
<keyword evidence="1" id="KW-0479">Metal-binding</keyword>
<evidence type="ECO:0000256" key="3">
    <source>
        <dbReference type="SAM" id="MobiDB-lite"/>
    </source>
</evidence>
<sequence>MAAATKMDELLVAWLSSDNVYENVLNLIERYRSTAQSGSNGHGGTPSKSGSGSSATSPPSSPSRKSLSNAAVSASGGDSQSQSAGDGDGDGSDEHNHNHHHNSETSPRGVNAIPPFYRRAGTIASNGIKAPPIRRKDSFDAADQSWEGIYTNTDSSDQTQTQIHKNAQTNSNNTTNDGNDDEHIDGAGAGDNGSEGNSNNKPARPIKEQVHAIFSELGKKLEEDDGSDESLFLTMDNFVKITKDICSFPTFFNGPLYKRILYLWNTHLLKSPSQKQIIWNEFQKDAEELAGCLGIDPADEKEEDKNELLEHLDRVITYEIFRWYWGGEMEDYDASERFFRLLKKPFENYVGKDDFLPYMKELLRDHPGLEFLSNHAEFQDKYAITVITRIFYSVNKCHSGRITARQIRRSDLLSAFHQVDEEEDINKVTRYFSYEHFYVLYCRFWELDHDRDYKITREDLLKYGEQCLSHMIVDRIFDASPRPFGYSKDLDGEGDDDAAAAASGENKEDDANGNAADKDAEKKSPKDYLTYEDFIFFMLSEEDKANEISVRYWFTCIDVDGDGMLNNMEMRSFYALQQHRMQQLGHEYIPFEDMLCQMIDMIKPKNEEFIIVEDFLQEECAPVSGALFDALFNLNKYLQFEQRDPFQERQKREDEYESDWDRFACMDYNRLAMEEEAREEDAMEIDWVTVDDEDEDAEDFNLGLGGSSEAPF</sequence>
<dbReference type="PANTHER" id="PTHR14095:SF0">
    <property type="entry name" value="MIP22305P"/>
    <property type="match status" value="1"/>
</dbReference>
<dbReference type="PANTHER" id="PTHR14095">
    <property type="entry name" value="PHOSPHATASE 2A REGULATORY SUBUNIT-RELATED"/>
    <property type="match status" value="1"/>
</dbReference>
<evidence type="ECO:0000256" key="1">
    <source>
        <dbReference type="ARBA" id="ARBA00022723"/>
    </source>
</evidence>
<keyword evidence="2" id="KW-0106">Calcium</keyword>
<dbReference type="Gene3D" id="1.10.238.220">
    <property type="match status" value="1"/>
</dbReference>
<dbReference type="FunFam" id="1.10.238.220:FF:000003">
    <property type="entry name" value="Phosphoprotein phosphatase 2A regulatory subunit"/>
    <property type="match status" value="1"/>
</dbReference>
<dbReference type="SUPFAM" id="SSF47473">
    <property type="entry name" value="EF-hand"/>
    <property type="match status" value="2"/>
</dbReference>
<evidence type="ECO:0000256" key="2">
    <source>
        <dbReference type="ARBA" id="ARBA00022837"/>
    </source>
</evidence>
<dbReference type="GO" id="GO:0019888">
    <property type="term" value="F:protein phosphatase regulator activity"/>
    <property type="evidence" value="ECO:0007669"/>
    <property type="project" value="TreeGrafter"/>
</dbReference>
<dbReference type="AlphaFoldDB" id="A0A7S3QEC4"/>
<dbReference type="Pfam" id="PF17958">
    <property type="entry name" value="EF-hand_13"/>
    <property type="match status" value="1"/>
</dbReference>
<feature type="domain" description="EF-hand" evidence="4">
    <location>
        <begin position="545"/>
        <end position="580"/>
    </location>
</feature>
<gene>
    <name evidence="5" type="ORF">CDEB00056_LOCUS19256</name>
</gene>
<evidence type="ECO:0000259" key="4">
    <source>
        <dbReference type="PROSITE" id="PS50222"/>
    </source>
</evidence>
<dbReference type="Gene3D" id="1.10.238.10">
    <property type="entry name" value="EF-hand"/>
    <property type="match status" value="1"/>
</dbReference>
<feature type="region of interest" description="Disordered" evidence="3">
    <location>
        <begin position="166"/>
        <end position="205"/>
    </location>
</feature>
<reference evidence="5" key="1">
    <citation type="submission" date="2021-01" db="EMBL/GenBank/DDBJ databases">
        <authorList>
            <person name="Corre E."/>
            <person name="Pelletier E."/>
            <person name="Niang G."/>
            <person name="Scheremetjew M."/>
            <person name="Finn R."/>
            <person name="Kale V."/>
            <person name="Holt S."/>
            <person name="Cochrane G."/>
            <person name="Meng A."/>
            <person name="Brown T."/>
            <person name="Cohen L."/>
        </authorList>
    </citation>
    <scope>NUCLEOTIDE SEQUENCE</scope>
    <source>
        <strain evidence="5">MM31A-1</strain>
    </source>
</reference>
<dbReference type="GO" id="GO:0005509">
    <property type="term" value="F:calcium ion binding"/>
    <property type="evidence" value="ECO:0007669"/>
    <property type="project" value="InterPro"/>
</dbReference>